<organism evidence="5 6">
    <name type="scientific">Diaphorobacter ruginosibacter</name>
    <dbReference type="NCBI Taxonomy" id="1715720"/>
    <lineage>
        <taxon>Bacteria</taxon>
        <taxon>Pseudomonadati</taxon>
        <taxon>Pseudomonadota</taxon>
        <taxon>Betaproteobacteria</taxon>
        <taxon>Burkholderiales</taxon>
        <taxon>Comamonadaceae</taxon>
        <taxon>Diaphorobacter</taxon>
    </lineage>
</organism>
<protein>
    <submittedName>
        <fullName evidence="5">GntR family transcriptional regulator</fullName>
    </submittedName>
</protein>
<dbReference type="PROSITE" id="PS50949">
    <property type="entry name" value="HTH_GNTR"/>
    <property type="match status" value="1"/>
</dbReference>
<dbReference type="SUPFAM" id="SSF48008">
    <property type="entry name" value="GntR ligand-binding domain-like"/>
    <property type="match status" value="1"/>
</dbReference>
<dbReference type="InterPro" id="IPR000524">
    <property type="entry name" value="Tscrpt_reg_HTH_GntR"/>
</dbReference>
<dbReference type="GO" id="GO:0003700">
    <property type="term" value="F:DNA-binding transcription factor activity"/>
    <property type="evidence" value="ECO:0007669"/>
    <property type="project" value="InterPro"/>
</dbReference>
<accession>A0A7G9RVS5</accession>
<dbReference type="Pfam" id="PF00392">
    <property type="entry name" value="GntR"/>
    <property type="match status" value="1"/>
</dbReference>
<gene>
    <name evidence="5" type="ORF">H9K76_17635</name>
</gene>
<dbReference type="SUPFAM" id="SSF46785">
    <property type="entry name" value="Winged helix' DNA-binding domain"/>
    <property type="match status" value="1"/>
</dbReference>
<dbReference type="SMART" id="SM00345">
    <property type="entry name" value="HTH_GNTR"/>
    <property type="match status" value="1"/>
</dbReference>
<dbReference type="Gene3D" id="1.10.10.10">
    <property type="entry name" value="Winged helix-like DNA-binding domain superfamily/Winged helix DNA-binding domain"/>
    <property type="match status" value="1"/>
</dbReference>
<evidence type="ECO:0000256" key="3">
    <source>
        <dbReference type="ARBA" id="ARBA00023163"/>
    </source>
</evidence>
<keyword evidence="2" id="KW-0238">DNA-binding</keyword>
<dbReference type="Pfam" id="PF07729">
    <property type="entry name" value="FCD"/>
    <property type="match status" value="1"/>
</dbReference>
<dbReference type="PRINTS" id="PR00035">
    <property type="entry name" value="HTHGNTR"/>
</dbReference>
<dbReference type="PANTHER" id="PTHR43537">
    <property type="entry name" value="TRANSCRIPTIONAL REGULATOR, GNTR FAMILY"/>
    <property type="match status" value="1"/>
</dbReference>
<dbReference type="AlphaFoldDB" id="A0A7G9RVS5"/>
<reference evidence="5 6" key="1">
    <citation type="submission" date="2020-08" db="EMBL/GenBank/DDBJ databases">
        <title>Genome sequence of Diaphorobacter ruginosibacter DSM 27467T.</title>
        <authorList>
            <person name="Hyun D.-W."/>
            <person name="Bae J.-W."/>
        </authorList>
    </citation>
    <scope>NUCLEOTIDE SEQUENCE [LARGE SCALE GENOMIC DNA]</scope>
    <source>
        <strain evidence="5 6">DSM 27467</strain>
    </source>
</reference>
<evidence type="ECO:0000259" key="4">
    <source>
        <dbReference type="PROSITE" id="PS50949"/>
    </source>
</evidence>
<keyword evidence="3" id="KW-0804">Transcription</keyword>
<feature type="domain" description="HTH gntR-type" evidence="4">
    <location>
        <begin position="1"/>
        <end position="66"/>
    </location>
</feature>
<dbReference type="InterPro" id="IPR008920">
    <property type="entry name" value="TF_FadR/GntR_C"/>
</dbReference>
<dbReference type="GO" id="GO:0003677">
    <property type="term" value="F:DNA binding"/>
    <property type="evidence" value="ECO:0007669"/>
    <property type="project" value="UniProtKB-KW"/>
</dbReference>
<dbReference type="Gene3D" id="1.20.120.530">
    <property type="entry name" value="GntR ligand-binding domain-like"/>
    <property type="match status" value="1"/>
</dbReference>
<dbReference type="KEGG" id="drg:H9K76_17635"/>
<sequence length="214" mass="23991">MSNDVCQRIADEIVLGHFPPGTRLEEAMLADRLGVSRTPVREALRQLAILGLIELRPNRSATVALITDERLTHLFESIGDLEAACARYAAMRMTEAQRAQLREVHAEGFAAMQARDVVRYHQLNNLLHDVILQGSHNPELIEVTRNLQKRANAYRRNQFMQIARVAASYEEHCGIVDALLAYDAASAYRQMRAHVHRAHDAASILMGMREAADG</sequence>
<dbReference type="EMBL" id="CP060714">
    <property type="protein sequence ID" value="QNN59700.1"/>
    <property type="molecule type" value="Genomic_DNA"/>
</dbReference>
<evidence type="ECO:0000313" key="5">
    <source>
        <dbReference type="EMBL" id="QNN59700.1"/>
    </source>
</evidence>
<keyword evidence="6" id="KW-1185">Reference proteome</keyword>
<dbReference type="InterPro" id="IPR011711">
    <property type="entry name" value="GntR_C"/>
</dbReference>
<dbReference type="InterPro" id="IPR036390">
    <property type="entry name" value="WH_DNA-bd_sf"/>
</dbReference>
<dbReference type="InterPro" id="IPR036388">
    <property type="entry name" value="WH-like_DNA-bd_sf"/>
</dbReference>
<dbReference type="Proteomes" id="UP000515811">
    <property type="component" value="Chromosome"/>
</dbReference>
<dbReference type="CDD" id="cd07377">
    <property type="entry name" value="WHTH_GntR"/>
    <property type="match status" value="1"/>
</dbReference>
<evidence type="ECO:0000313" key="6">
    <source>
        <dbReference type="Proteomes" id="UP000515811"/>
    </source>
</evidence>
<proteinExistence type="predicted"/>
<dbReference type="SMART" id="SM00895">
    <property type="entry name" value="FCD"/>
    <property type="match status" value="1"/>
</dbReference>
<name>A0A7G9RVS5_9BURK</name>
<keyword evidence="1" id="KW-0805">Transcription regulation</keyword>
<evidence type="ECO:0000256" key="1">
    <source>
        <dbReference type="ARBA" id="ARBA00023015"/>
    </source>
</evidence>
<dbReference type="PANTHER" id="PTHR43537:SF49">
    <property type="entry name" value="TRANSCRIPTIONAL REGULATORY PROTEIN"/>
    <property type="match status" value="1"/>
</dbReference>
<evidence type="ECO:0000256" key="2">
    <source>
        <dbReference type="ARBA" id="ARBA00023125"/>
    </source>
</evidence>